<dbReference type="Proteomes" id="UP000181980">
    <property type="component" value="Unassembled WGS sequence"/>
</dbReference>
<feature type="transmembrane region" description="Helical" evidence="6">
    <location>
        <begin position="49"/>
        <end position="68"/>
    </location>
</feature>
<evidence type="ECO:0000313" key="8">
    <source>
        <dbReference type="EMBL" id="SED62797.1"/>
    </source>
</evidence>
<evidence type="ECO:0000313" key="9">
    <source>
        <dbReference type="Proteomes" id="UP000181980"/>
    </source>
</evidence>
<evidence type="ECO:0000256" key="3">
    <source>
        <dbReference type="ARBA" id="ARBA00022692"/>
    </source>
</evidence>
<name>A0A1H5C8F4_9ACTN</name>
<gene>
    <name evidence="8" type="ORF">SAMN04488561_0129</name>
</gene>
<protein>
    <submittedName>
        <fullName evidence="8">Phospholipase_D-nuclease N-terminal</fullName>
    </submittedName>
</protein>
<comment type="subcellular location">
    <subcellularLocation>
        <location evidence="1">Cell membrane</location>
        <topology evidence="1">Multi-pass membrane protein</topology>
    </subcellularLocation>
</comment>
<dbReference type="AlphaFoldDB" id="A0A1H5C8F4"/>
<evidence type="ECO:0000256" key="1">
    <source>
        <dbReference type="ARBA" id="ARBA00004651"/>
    </source>
</evidence>
<evidence type="ECO:0000256" key="2">
    <source>
        <dbReference type="ARBA" id="ARBA00022475"/>
    </source>
</evidence>
<evidence type="ECO:0000256" key="6">
    <source>
        <dbReference type="SAM" id="Phobius"/>
    </source>
</evidence>
<keyword evidence="5 6" id="KW-0472">Membrane</keyword>
<organism evidence="8 9">
    <name type="scientific">Jiangella alba</name>
    <dbReference type="NCBI Taxonomy" id="561176"/>
    <lineage>
        <taxon>Bacteria</taxon>
        <taxon>Bacillati</taxon>
        <taxon>Actinomycetota</taxon>
        <taxon>Actinomycetes</taxon>
        <taxon>Jiangellales</taxon>
        <taxon>Jiangellaceae</taxon>
        <taxon>Jiangella</taxon>
    </lineage>
</organism>
<evidence type="ECO:0000256" key="4">
    <source>
        <dbReference type="ARBA" id="ARBA00022989"/>
    </source>
</evidence>
<dbReference type="EMBL" id="FNUC01000001">
    <property type="protein sequence ID" value="SED62797.1"/>
    <property type="molecule type" value="Genomic_DNA"/>
</dbReference>
<proteinExistence type="predicted"/>
<accession>A0A1H5C8F4</accession>
<dbReference type="OrthoDB" id="5125307at2"/>
<evidence type="ECO:0000259" key="7">
    <source>
        <dbReference type="Pfam" id="PF13396"/>
    </source>
</evidence>
<dbReference type="RefSeq" id="WP_069114008.1">
    <property type="nucleotide sequence ID" value="NZ_FNUC01000001.1"/>
</dbReference>
<dbReference type="Pfam" id="PF13396">
    <property type="entry name" value="PLDc_N"/>
    <property type="match status" value="1"/>
</dbReference>
<reference evidence="9" key="1">
    <citation type="submission" date="2016-10" db="EMBL/GenBank/DDBJ databases">
        <authorList>
            <person name="Varghese N."/>
            <person name="Submissions S."/>
        </authorList>
    </citation>
    <scope>NUCLEOTIDE SEQUENCE [LARGE SCALE GENOMIC DNA]</scope>
    <source>
        <strain evidence="9">DSM 45237</strain>
    </source>
</reference>
<keyword evidence="3 6" id="KW-0812">Transmembrane</keyword>
<keyword evidence="4 6" id="KW-1133">Transmembrane helix</keyword>
<dbReference type="GO" id="GO:0005886">
    <property type="term" value="C:plasma membrane"/>
    <property type="evidence" value="ECO:0007669"/>
    <property type="project" value="UniProtKB-SubCell"/>
</dbReference>
<keyword evidence="2" id="KW-1003">Cell membrane</keyword>
<sequence>MTSTRRWSDLSTAQRTAIVALGAAELVLTAAAAADLARRPSAQVRGPKALWWPALAVQPTGPVAYLVWGRRG</sequence>
<dbReference type="STRING" id="561176.SAMN04488561_0129"/>
<evidence type="ECO:0000256" key="5">
    <source>
        <dbReference type="ARBA" id="ARBA00023136"/>
    </source>
</evidence>
<keyword evidence="9" id="KW-1185">Reference proteome</keyword>
<dbReference type="InterPro" id="IPR027379">
    <property type="entry name" value="CLS_N"/>
</dbReference>
<feature type="domain" description="Cardiolipin synthase N-terminal" evidence="7">
    <location>
        <begin position="27"/>
        <end position="70"/>
    </location>
</feature>